<proteinExistence type="predicted"/>
<evidence type="ECO:0000313" key="1">
    <source>
        <dbReference type="EMBL" id="CAD7196441.1"/>
    </source>
</evidence>
<dbReference type="AlphaFoldDB" id="A0A7R8Z7E3"/>
<dbReference type="EMBL" id="OA565167">
    <property type="protein sequence ID" value="CAD7196441.1"/>
    <property type="molecule type" value="Genomic_DNA"/>
</dbReference>
<accession>A0A7R8Z7E3</accession>
<sequence>MTFGNGNEVTDLSRLFVSRQFEPHSSTRSEYRRSHSLASPGTSDVLGLDSLGDQSVGYCDIPDGPELAVSTTYVAAKWMLGDYKVGTAFCSLLAEKPALIRALHSSLRESTCATLVVALAASVGTAGRSRPRSCLCRSALKVKLGCDVTQMHAKLGLKVYIGCNGVEVICRYFPEHVQPTRELTPRGENVSSPLSGNGPHCFATPASRWEAKSCSSRHHPSLPTFSLLCVTHVDA</sequence>
<organism evidence="1">
    <name type="scientific">Timema douglasi</name>
    <name type="common">Walking stick</name>
    <dbReference type="NCBI Taxonomy" id="61478"/>
    <lineage>
        <taxon>Eukaryota</taxon>
        <taxon>Metazoa</taxon>
        <taxon>Ecdysozoa</taxon>
        <taxon>Arthropoda</taxon>
        <taxon>Hexapoda</taxon>
        <taxon>Insecta</taxon>
        <taxon>Pterygota</taxon>
        <taxon>Neoptera</taxon>
        <taxon>Polyneoptera</taxon>
        <taxon>Phasmatodea</taxon>
        <taxon>Timematodea</taxon>
        <taxon>Timematoidea</taxon>
        <taxon>Timematidae</taxon>
        <taxon>Timema</taxon>
    </lineage>
</organism>
<reference evidence="1" key="1">
    <citation type="submission" date="2020-11" db="EMBL/GenBank/DDBJ databases">
        <authorList>
            <person name="Tran Van P."/>
        </authorList>
    </citation>
    <scope>NUCLEOTIDE SEQUENCE</scope>
</reference>
<gene>
    <name evidence="1" type="ORF">TDIB3V08_LOCUS2791</name>
</gene>
<name>A0A7R8Z7E3_TIMDO</name>
<protein>
    <submittedName>
        <fullName evidence="1">Uncharacterized protein</fullName>
    </submittedName>
</protein>